<name>A0ABS5ADP8_9PSEU</name>
<proteinExistence type="predicted"/>
<dbReference type="SUPFAM" id="SSF55729">
    <property type="entry name" value="Acyl-CoA N-acyltransferases (Nat)"/>
    <property type="match status" value="1"/>
</dbReference>
<organism evidence="2 3">
    <name type="scientific">Crossiella equi</name>
    <dbReference type="NCBI Taxonomy" id="130796"/>
    <lineage>
        <taxon>Bacteria</taxon>
        <taxon>Bacillati</taxon>
        <taxon>Actinomycetota</taxon>
        <taxon>Actinomycetes</taxon>
        <taxon>Pseudonocardiales</taxon>
        <taxon>Pseudonocardiaceae</taxon>
        <taxon>Crossiella</taxon>
    </lineage>
</organism>
<dbReference type="InterPro" id="IPR016181">
    <property type="entry name" value="Acyl_CoA_acyltransferase"/>
</dbReference>
<accession>A0ABS5ADP8</accession>
<dbReference type="Proteomes" id="UP001519363">
    <property type="component" value="Unassembled WGS sequence"/>
</dbReference>
<protein>
    <submittedName>
        <fullName evidence="2">GNAT superfamily N-acetyltransferase</fullName>
    </submittedName>
</protein>
<sequence length="154" mass="17363">MTGFTVRRAVESDLPRLAEFEAEIARISFQEDAIIDLDVQERKIGKAMAKTPDGMFVACRGEEPAQGWLWITVNTNSMSGQRYANFRSLAVAEIPERTAIGEQLLQAGLDFVDEHGVEEVVGKVFSGNLPMRVLYRQFGFEAAHLTMKLDRRKR</sequence>
<dbReference type="InterPro" id="IPR000182">
    <property type="entry name" value="GNAT_dom"/>
</dbReference>
<dbReference type="PROSITE" id="PS51186">
    <property type="entry name" value="GNAT"/>
    <property type="match status" value="1"/>
</dbReference>
<evidence type="ECO:0000313" key="2">
    <source>
        <dbReference type="EMBL" id="MBP2474339.1"/>
    </source>
</evidence>
<gene>
    <name evidence="2" type="ORF">JOF53_003211</name>
</gene>
<feature type="domain" description="N-acetyltransferase" evidence="1">
    <location>
        <begin position="4"/>
        <end position="154"/>
    </location>
</feature>
<keyword evidence="3" id="KW-1185">Reference proteome</keyword>
<dbReference type="RefSeq" id="WP_209707054.1">
    <property type="nucleotide sequence ID" value="NZ_JAGIOO010000001.1"/>
</dbReference>
<comment type="caution">
    <text evidence="2">The sequence shown here is derived from an EMBL/GenBank/DDBJ whole genome shotgun (WGS) entry which is preliminary data.</text>
</comment>
<dbReference type="Pfam" id="PF00583">
    <property type="entry name" value="Acetyltransf_1"/>
    <property type="match status" value="1"/>
</dbReference>
<dbReference type="Gene3D" id="3.40.630.30">
    <property type="match status" value="1"/>
</dbReference>
<dbReference type="EMBL" id="JAGIOO010000001">
    <property type="protein sequence ID" value="MBP2474339.1"/>
    <property type="molecule type" value="Genomic_DNA"/>
</dbReference>
<reference evidence="2 3" key="1">
    <citation type="submission" date="2021-03" db="EMBL/GenBank/DDBJ databases">
        <title>Sequencing the genomes of 1000 actinobacteria strains.</title>
        <authorList>
            <person name="Klenk H.-P."/>
        </authorList>
    </citation>
    <scope>NUCLEOTIDE SEQUENCE [LARGE SCALE GENOMIC DNA]</scope>
    <source>
        <strain evidence="2 3">DSM 44580</strain>
    </source>
</reference>
<evidence type="ECO:0000259" key="1">
    <source>
        <dbReference type="PROSITE" id="PS51186"/>
    </source>
</evidence>
<evidence type="ECO:0000313" key="3">
    <source>
        <dbReference type="Proteomes" id="UP001519363"/>
    </source>
</evidence>